<dbReference type="KEGG" id="slt:Slit_0010"/>
<comment type="subcellular location">
    <subcellularLocation>
        <location evidence="2">Cytoplasm</location>
    </subcellularLocation>
</comment>
<evidence type="ECO:0000256" key="8">
    <source>
        <dbReference type="ARBA" id="ARBA00022691"/>
    </source>
</evidence>
<protein>
    <recommendedName>
        <fullName evidence="3">16S rRNA (cytosine(967)-C(5))-methyltransferase</fullName>
        <ecNumber evidence="3">2.1.1.176</ecNumber>
    </recommendedName>
    <alternativeName>
        <fullName evidence="10">16S rRNA m5C967 methyltransferase</fullName>
    </alternativeName>
    <alternativeName>
        <fullName evidence="11">rRNA (cytosine-C(5)-)-methyltransferase RsmB</fullName>
    </alternativeName>
</protein>
<dbReference type="Pfam" id="PF01189">
    <property type="entry name" value="Methyltr_RsmB-F"/>
    <property type="match status" value="1"/>
</dbReference>
<dbReference type="EC" id="2.1.1.176" evidence="3"/>
<keyword evidence="7 13" id="KW-0808">Transferase</keyword>
<dbReference type="HOGENOM" id="CLU_005316_0_4_4"/>
<dbReference type="Pfam" id="PF22458">
    <property type="entry name" value="RsmF-B_ferredox"/>
    <property type="match status" value="1"/>
</dbReference>
<gene>
    <name evidence="15" type="ordered locus">Slit_0010</name>
</gene>
<evidence type="ECO:0000256" key="7">
    <source>
        <dbReference type="ARBA" id="ARBA00022679"/>
    </source>
</evidence>
<dbReference type="SUPFAM" id="SSF48013">
    <property type="entry name" value="NusB-like"/>
    <property type="match status" value="1"/>
</dbReference>
<dbReference type="NCBIfam" id="NF008149">
    <property type="entry name" value="PRK10901.1"/>
    <property type="match status" value="1"/>
</dbReference>
<dbReference type="Proteomes" id="UP000001625">
    <property type="component" value="Chromosome"/>
</dbReference>
<keyword evidence="4" id="KW-0963">Cytoplasm</keyword>
<feature type="domain" description="SAM-dependent MTase RsmB/NOP-type" evidence="14">
    <location>
        <begin position="162"/>
        <end position="423"/>
    </location>
</feature>
<feature type="binding site" evidence="13">
    <location>
        <position position="272"/>
    </location>
    <ligand>
        <name>S-adenosyl-L-methionine</name>
        <dbReference type="ChEBI" id="CHEBI:59789"/>
    </ligand>
</feature>
<dbReference type="GO" id="GO:0005737">
    <property type="term" value="C:cytoplasm"/>
    <property type="evidence" value="ECO:0007669"/>
    <property type="project" value="UniProtKB-SubCell"/>
</dbReference>
<dbReference type="InterPro" id="IPR049560">
    <property type="entry name" value="MeTrfase_RsmB-F_NOP2_cat"/>
</dbReference>
<comment type="catalytic activity">
    <reaction evidence="12">
        <text>cytidine(967) in 16S rRNA + S-adenosyl-L-methionine = 5-methylcytidine(967) in 16S rRNA + S-adenosyl-L-homocysteine + H(+)</text>
        <dbReference type="Rhea" id="RHEA:42748"/>
        <dbReference type="Rhea" id="RHEA-COMP:10219"/>
        <dbReference type="Rhea" id="RHEA-COMP:10220"/>
        <dbReference type="ChEBI" id="CHEBI:15378"/>
        <dbReference type="ChEBI" id="CHEBI:57856"/>
        <dbReference type="ChEBI" id="CHEBI:59789"/>
        <dbReference type="ChEBI" id="CHEBI:74483"/>
        <dbReference type="ChEBI" id="CHEBI:82748"/>
        <dbReference type="EC" id="2.1.1.176"/>
    </reaction>
</comment>
<dbReference type="eggNOG" id="COG0781">
    <property type="taxonomic scope" value="Bacteria"/>
</dbReference>
<keyword evidence="9 13" id="KW-0694">RNA-binding</keyword>
<feature type="active site" description="Nucleophile" evidence="13">
    <location>
        <position position="370"/>
    </location>
</feature>
<feature type="binding site" evidence="13">
    <location>
        <begin position="250"/>
        <end position="256"/>
    </location>
    <ligand>
        <name>S-adenosyl-L-methionine</name>
        <dbReference type="ChEBI" id="CHEBI:59789"/>
    </ligand>
</feature>
<dbReference type="NCBIfam" id="TIGR00563">
    <property type="entry name" value="rsmB"/>
    <property type="match status" value="1"/>
</dbReference>
<evidence type="ECO:0000256" key="12">
    <source>
        <dbReference type="ARBA" id="ARBA00047283"/>
    </source>
</evidence>
<dbReference type="InterPro" id="IPR006027">
    <property type="entry name" value="NusB_RsmB_TIM44"/>
</dbReference>
<comment type="similarity">
    <text evidence="13">Belongs to the class I-like SAM-binding methyltransferase superfamily. RsmB/NOP family.</text>
</comment>
<evidence type="ECO:0000256" key="5">
    <source>
        <dbReference type="ARBA" id="ARBA00022552"/>
    </source>
</evidence>
<dbReference type="Gene3D" id="1.10.940.10">
    <property type="entry name" value="NusB-like"/>
    <property type="match status" value="1"/>
</dbReference>
<evidence type="ECO:0000256" key="11">
    <source>
        <dbReference type="ARBA" id="ARBA00031088"/>
    </source>
</evidence>
<evidence type="ECO:0000256" key="6">
    <source>
        <dbReference type="ARBA" id="ARBA00022603"/>
    </source>
</evidence>
<dbReference type="RefSeq" id="WP_013028151.1">
    <property type="nucleotide sequence ID" value="NC_013959.1"/>
</dbReference>
<dbReference type="Gene3D" id="3.40.50.150">
    <property type="entry name" value="Vaccinia Virus protein VP39"/>
    <property type="match status" value="1"/>
</dbReference>
<reference evidence="15 16" key="1">
    <citation type="submission" date="2010-03" db="EMBL/GenBank/DDBJ databases">
        <title>Complete sequence of Sideroxydans lithotrophicus ES-1.</title>
        <authorList>
            <consortium name="US DOE Joint Genome Institute"/>
            <person name="Lucas S."/>
            <person name="Copeland A."/>
            <person name="Lapidus A."/>
            <person name="Cheng J.-F."/>
            <person name="Bruce D."/>
            <person name="Goodwin L."/>
            <person name="Pitluck S."/>
            <person name="Munk A.C."/>
            <person name="Detter J.C."/>
            <person name="Han C."/>
            <person name="Tapia R."/>
            <person name="Larimer F."/>
            <person name="Land M."/>
            <person name="Hauser L."/>
            <person name="Kyrpides N."/>
            <person name="Ivanova N."/>
            <person name="Emerson D."/>
            <person name="Woyke T."/>
        </authorList>
    </citation>
    <scope>NUCLEOTIDE SEQUENCE [LARGE SCALE GENOMIC DNA]</scope>
    <source>
        <strain evidence="15 16">ES-1</strain>
    </source>
</reference>
<dbReference type="STRING" id="580332.Slit_0010"/>
<evidence type="ECO:0000259" key="14">
    <source>
        <dbReference type="PROSITE" id="PS51686"/>
    </source>
</evidence>
<dbReference type="EMBL" id="CP001965">
    <property type="protein sequence ID" value="ADE10252.1"/>
    <property type="molecule type" value="Genomic_DNA"/>
</dbReference>
<dbReference type="PROSITE" id="PS51686">
    <property type="entry name" value="SAM_MT_RSMB_NOP"/>
    <property type="match status" value="1"/>
</dbReference>
<dbReference type="FunFam" id="3.40.50.150:FF:000022">
    <property type="entry name" value="Ribosomal RNA small subunit methyltransferase B"/>
    <property type="match status" value="1"/>
</dbReference>
<evidence type="ECO:0000256" key="10">
    <source>
        <dbReference type="ARBA" id="ARBA00030399"/>
    </source>
</evidence>
<evidence type="ECO:0000313" key="15">
    <source>
        <dbReference type="EMBL" id="ADE10252.1"/>
    </source>
</evidence>
<evidence type="ECO:0000256" key="9">
    <source>
        <dbReference type="ARBA" id="ARBA00022884"/>
    </source>
</evidence>
<sequence precursor="true">MQHIQIEAAKAVHKVVHGGRNLTQVLSETLRKESKLTAQEKGALQDLCYGTLRYYSRLAYMLDSLLQRPVREPLLGSLLMVAIYQLEHTKAGKHVIVDQAVHAAKNTNPAASGLVNAVLRNYLRRQSVLREAANQKEESHYAYRQWWINALKAQYGEQAAEIMQAGNRHPPMTLRVNARHTTAPGYQTVLAAQDIAAQIVEPDALILECPVPVEKLPKFNEGWVSVQDAGAQYAAHFLDVHDGMRVLDACAAPGGKTAHLLELADIELLAVDKDELRLGRVRENLQRLKLDAQVVCGDAASPEDWWDGKAFERILADVPCSASGVVRRHPDIKWLRRQEDIANFAVQQAQVLESLWSLLASDGKLLYATCSVFARENQQVVAEFLARHDDASKIELSATGMIDGQLLPDREHDGFFYALLHKQA</sequence>
<dbReference type="InterPro" id="IPR054728">
    <property type="entry name" value="RsmB-like_ferredoxin"/>
</dbReference>
<evidence type="ECO:0000256" key="4">
    <source>
        <dbReference type="ARBA" id="ARBA00022490"/>
    </source>
</evidence>
<dbReference type="eggNOG" id="COG0144">
    <property type="taxonomic scope" value="Bacteria"/>
</dbReference>
<dbReference type="InterPro" id="IPR023267">
    <property type="entry name" value="RCMT"/>
</dbReference>
<keyword evidence="8 13" id="KW-0949">S-adenosyl-L-methionine</keyword>
<dbReference type="InterPro" id="IPR001678">
    <property type="entry name" value="MeTrfase_RsmB-F_NOP2_dom"/>
</dbReference>
<evidence type="ECO:0000256" key="3">
    <source>
        <dbReference type="ARBA" id="ARBA00012140"/>
    </source>
</evidence>
<keyword evidence="16" id="KW-1185">Reference proteome</keyword>
<dbReference type="InterPro" id="IPR004573">
    <property type="entry name" value="rRNA_ssu_MeTfrase_B"/>
</dbReference>
<dbReference type="PANTHER" id="PTHR22807:SF61">
    <property type="entry name" value="NOL1_NOP2_SUN FAMILY PROTEIN _ ANTITERMINATION NUSB DOMAIN-CONTAINING PROTEIN"/>
    <property type="match status" value="1"/>
</dbReference>
<name>D5CTE6_SIDLE</name>
<dbReference type="SUPFAM" id="SSF53335">
    <property type="entry name" value="S-adenosyl-L-methionine-dependent methyltransferases"/>
    <property type="match status" value="1"/>
</dbReference>
<dbReference type="InterPro" id="IPR035926">
    <property type="entry name" value="NusB-like_sf"/>
</dbReference>
<dbReference type="Pfam" id="PF01029">
    <property type="entry name" value="NusB"/>
    <property type="match status" value="1"/>
</dbReference>
<feature type="binding site" evidence="13">
    <location>
        <position position="298"/>
    </location>
    <ligand>
        <name>S-adenosyl-L-methionine</name>
        <dbReference type="ChEBI" id="CHEBI:59789"/>
    </ligand>
</feature>
<dbReference type="Gene3D" id="3.30.70.1170">
    <property type="entry name" value="Sun protein, domain 3"/>
    <property type="match status" value="1"/>
</dbReference>
<organism evidence="15 16">
    <name type="scientific">Sideroxydans lithotrophicus (strain ES-1)</name>
    <dbReference type="NCBI Taxonomy" id="580332"/>
    <lineage>
        <taxon>Bacteria</taxon>
        <taxon>Pseudomonadati</taxon>
        <taxon>Pseudomonadota</taxon>
        <taxon>Betaproteobacteria</taxon>
        <taxon>Nitrosomonadales</taxon>
        <taxon>Gallionellaceae</taxon>
        <taxon>Sideroxydans</taxon>
    </lineage>
</organism>
<dbReference type="InterPro" id="IPR029063">
    <property type="entry name" value="SAM-dependent_MTases_sf"/>
</dbReference>
<dbReference type="GO" id="GO:0008649">
    <property type="term" value="F:rRNA methyltransferase activity"/>
    <property type="evidence" value="ECO:0007669"/>
    <property type="project" value="InterPro"/>
</dbReference>
<keyword evidence="5" id="KW-0698">rRNA processing</keyword>
<comment type="function">
    <text evidence="1">Specifically methylates the cytosine at position 967 (m5C967) of 16S rRNA.</text>
</comment>
<dbReference type="GO" id="GO:0006355">
    <property type="term" value="P:regulation of DNA-templated transcription"/>
    <property type="evidence" value="ECO:0007669"/>
    <property type="project" value="InterPro"/>
</dbReference>
<feature type="binding site" evidence="13">
    <location>
        <position position="317"/>
    </location>
    <ligand>
        <name>S-adenosyl-L-methionine</name>
        <dbReference type="ChEBI" id="CHEBI:59789"/>
    </ligand>
</feature>
<dbReference type="GO" id="GO:0003723">
    <property type="term" value="F:RNA binding"/>
    <property type="evidence" value="ECO:0007669"/>
    <property type="project" value="UniProtKB-UniRule"/>
</dbReference>
<proteinExistence type="inferred from homology"/>
<evidence type="ECO:0000256" key="13">
    <source>
        <dbReference type="PROSITE-ProRule" id="PRU01023"/>
    </source>
</evidence>
<evidence type="ECO:0000313" key="16">
    <source>
        <dbReference type="Proteomes" id="UP000001625"/>
    </source>
</evidence>
<evidence type="ECO:0000256" key="1">
    <source>
        <dbReference type="ARBA" id="ARBA00002724"/>
    </source>
</evidence>
<dbReference type="PRINTS" id="PR02008">
    <property type="entry name" value="RCMTFAMILY"/>
</dbReference>
<evidence type="ECO:0000256" key="2">
    <source>
        <dbReference type="ARBA" id="ARBA00004496"/>
    </source>
</evidence>
<accession>D5CTE6</accession>
<dbReference type="CDD" id="cd02440">
    <property type="entry name" value="AdoMet_MTases"/>
    <property type="match status" value="1"/>
</dbReference>
<dbReference type="OrthoDB" id="9810297at2"/>
<dbReference type="PANTHER" id="PTHR22807">
    <property type="entry name" value="NOP2 YEAST -RELATED NOL1/NOP2/FMU SUN DOMAIN-CONTAINING"/>
    <property type="match status" value="1"/>
</dbReference>
<keyword evidence="6 13" id="KW-0489">Methyltransferase</keyword>
<dbReference type="AlphaFoldDB" id="D5CTE6"/>